<organism evidence="2 3">
    <name type="scientific">Geodia barretti</name>
    <name type="common">Barrett's horny sponge</name>
    <dbReference type="NCBI Taxonomy" id="519541"/>
    <lineage>
        <taxon>Eukaryota</taxon>
        <taxon>Metazoa</taxon>
        <taxon>Porifera</taxon>
        <taxon>Demospongiae</taxon>
        <taxon>Heteroscleromorpha</taxon>
        <taxon>Tetractinellida</taxon>
        <taxon>Astrophorina</taxon>
        <taxon>Geodiidae</taxon>
        <taxon>Geodia</taxon>
    </lineage>
</organism>
<sequence length="51" mass="5603">MQDKVRNAQNTAAVDHTRESEIPSFSLSSAGIEAWVITLLQQKKKSSADTN</sequence>
<dbReference type="EMBL" id="CASHTH010004106">
    <property type="protein sequence ID" value="CAI8053577.1"/>
    <property type="molecule type" value="Genomic_DNA"/>
</dbReference>
<name>A0AA35XJS7_GEOBA</name>
<feature type="region of interest" description="Disordered" evidence="1">
    <location>
        <begin position="1"/>
        <end position="20"/>
    </location>
</feature>
<dbReference type="AlphaFoldDB" id="A0AA35XJS7"/>
<protein>
    <submittedName>
        <fullName evidence="2">Uncharacterized protein</fullName>
    </submittedName>
</protein>
<keyword evidence="3" id="KW-1185">Reference proteome</keyword>
<accession>A0AA35XJS7</accession>
<evidence type="ECO:0000313" key="3">
    <source>
        <dbReference type="Proteomes" id="UP001174909"/>
    </source>
</evidence>
<proteinExistence type="predicted"/>
<evidence type="ECO:0000313" key="2">
    <source>
        <dbReference type="EMBL" id="CAI8053577.1"/>
    </source>
</evidence>
<reference evidence="2" key="1">
    <citation type="submission" date="2023-03" db="EMBL/GenBank/DDBJ databases">
        <authorList>
            <person name="Steffen K."/>
            <person name="Cardenas P."/>
        </authorList>
    </citation>
    <scope>NUCLEOTIDE SEQUENCE</scope>
</reference>
<dbReference type="Proteomes" id="UP001174909">
    <property type="component" value="Unassembled WGS sequence"/>
</dbReference>
<gene>
    <name evidence="2" type="ORF">GBAR_LOCUS29300</name>
</gene>
<comment type="caution">
    <text evidence="2">The sequence shown here is derived from an EMBL/GenBank/DDBJ whole genome shotgun (WGS) entry which is preliminary data.</text>
</comment>
<evidence type="ECO:0000256" key="1">
    <source>
        <dbReference type="SAM" id="MobiDB-lite"/>
    </source>
</evidence>